<proteinExistence type="predicted"/>
<sequence length="408" mass="42065">MTPTPTANDAPGDDKAAKKKTLVAACVAHATHDGLSDLVYVFLPIWQEMFMLSYVWLSILRSAYALTLASLQIPASTLATRIRPEYLLVITTLVTGIGWLAAGWAGGATTLGMALVLAGIGASAQHPVASALVSRAYGRNAKRPLSLYNFSGDLGKSLLPASAALLLTHTAYGYAVTLYAGIAVLAALCIGSLLRQASAETPARQDSANLAPGALPVQDNPGAFHALLCTAILDSAVRMGLLIFLPFIIKENGGSLAQIGMGLTLVFIGGALGKFFCGWMADSIGAIKTVIVTELATALLIGVVLSAPLGIVLLVLPLLGAVLNGTSSVLYGSVTDVVDPKKLEKAFSIFYTGTIGSGALSPILYGYAGDQLGVTTATATVAITAAMALFPVSLYSLRKPGTFDPQPG</sequence>
<evidence type="ECO:0000313" key="6">
    <source>
        <dbReference type="EMBL" id="TBU83462.1"/>
    </source>
</evidence>
<protein>
    <submittedName>
        <fullName evidence="6">MFS transporter</fullName>
    </submittedName>
</protein>
<reference evidence="6 7" key="1">
    <citation type="submission" date="2018-06" db="EMBL/GenBank/DDBJ databases">
        <title>Three novel Pseudomonas species isolated from symptomatic oak.</title>
        <authorList>
            <person name="Bueno-Gonzalez V."/>
            <person name="Brady C."/>
        </authorList>
    </citation>
    <scope>NUCLEOTIDE SEQUENCE [LARGE SCALE GENOMIC DNA]</scope>
    <source>
        <strain evidence="6 7">P9A</strain>
    </source>
</reference>
<feature type="domain" description="Major facilitator superfamily (MFS) profile" evidence="5">
    <location>
        <begin position="21"/>
        <end position="403"/>
    </location>
</feature>
<organism evidence="6 7">
    <name type="scientific">Phytopseudomonas daroniae</name>
    <dbReference type="NCBI Taxonomy" id="2487519"/>
    <lineage>
        <taxon>Bacteria</taxon>
        <taxon>Pseudomonadati</taxon>
        <taxon>Pseudomonadota</taxon>
        <taxon>Gammaproteobacteria</taxon>
        <taxon>Pseudomonadales</taxon>
        <taxon>Pseudomonadaceae</taxon>
        <taxon>Phytopseudomonas</taxon>
    </lineage>
</organism>
<dbReference type="Pfam" id="PF07690">
    <property type="entry name" value="MFS_1"/>
    <property type="match status" value="2"/>
</dbReference>
<feature type="transmembrane region" description="Helical" evidence="4">
    <location>
        <begin position="374"/>
        <end position="397"/>
    </location>
</feature>
<dbReference type="OrthoDB" id="8894129at2"/>
<evidence type="ECO:0000313" key="7">
    <source>
        <dbReference type="Proteomes" id="UP000292302"/>
    </source>
</evidence>
<dbReference type="InterPro" id="IPR036259">
    <property type="entry name" value="MFS_trans_sf"/>
</dbReference>
<feature type="transmembrane region" description="Helical" evidence="4">
    <location>
        <begin position="226"/>
        <end position="249"/>
    </location>
</feature>
<feature type="transmembrane region" description="Helical" evidence="4">
    <location>
        <begin position="86"/>
        <end position="105"/>
    </location>
</feature>
<keyword evidence="3 4" id="KW-0472">Membrane</keyword>
<dbReference type="Proteomes" id="UP000292302">
    <property type="component" value="Unassembled WGS sequence"/>
</dbReference>
<dbReference type="PANTHER" id="PTHR43129">
    <property type="entry name" value="FOSMIDOMYCIN RESISTANCE PROTEIN"/>
    <property type="match status" value="1"/>
</dbReference>
<keyword evidence="2 4" id="KW-1133">Transmembrane helix</keyword>
<evidence type="ECO:0000256" key="2">
    <source>
        <dbReference type="ARBA" id="ARBA00022989"/>
    </source>
</evidence>
<dbReference type="GO" id="GO:0005886">
    <property type="term" value="C:plasma membrane"/>
    <property type="evidence" value="ECO:0007669"/>
    <property type="project" value="TreeGrafter"/>
</dbReference>
<accession>A0A4Q9QRA5</accession>
<evidence type="ECO:0000256" key="4">
    <source>
        <dbReference type="SAM" id="Phobius"/>
    </source>
</evidence>
<dbReference type="RefSeq" id="WP_131178607.1">
    <property type="nucleotide sequence ID" value="NZ_QJUI01000002.1"/>
</dbReference>
<dbReference type="SUPFAM" id="SSF103473">
    <property type="entry name" value="MFS general substrate transporter"/>
    <property type="match status" value="1"/>
</dbReference>
<dbReference type="GO" id="GO:0022857">
    <property type="term" value="F:transmembrane transporter activity"/>
    <property type="evidence" value="ECO:0007669"/>
    <property type="project" value="InterPro"/>
</dbReference>
<dbReference type="InterPro" id="IPR011701">
    <property type="entry name" value="MFS"/>
</dbReference>
<dbReference type="AlphaFoldDB" id="A0A4Q9QRA5"/>
<comment type="caution">
    <text evidence="6">The sequence shown here is derived from an EMBL/GenBank/DDBJ whole genome shotgun (WGS) entry which is preliminary data.</text>
</comment>
<evidence type="ECO:0000256" key="3">
    <source>
        <dbReference type="ARBA" id="ARBA00023136"/>
    </source>
</evidence>
<dbReference type="InterPro" id="IPR020846">
    <property type="entry name" value="MFS_dom"/>
</dbReference>
<dbReference type="PANTHER" id="PTHR43129:SF1">
    <property type="entry name" value="FOSMIDOMYCIN RESISTANCE PROTEIN"/>
    <property type="match status" value="1"/>
</dbReference>
<feature type="transmembrane region" description="Helical" evidence="4">
    <location>
        <begin position="346"/>
        <end position="368"/>
    </location>
</feature>
<feature type="transmembrane region" description="Helical" evidence="4">
    <location>
        <begin position="172"/>
        <end position="194"/>
    </location>
</feature>
<dbReference type="PROSITE" id="PS50850">
    <property type="entry name" value="MFS"/>
    <property type="match status" value="1"/>
</dbReference>
<dbReference type="EMBL" id="QJUI01000002">
    <property type="protein sequence ID" value="TBU83462.1"/>
    <property type="molecule type" value="Genomic_DNA"/>
</dbReference>
<keyword evidence="1 4" id="KW-0812">Transmembrane</keyword>
<dbReference type="Gene3D" id="1.20.1250.20">
    <property type="entry name" value="MFS general substrate transporter like domains"/>
    <property type="match status" value="2"/>
</dbReference>
<feature type="transmembrane region" description="Helical" evidence="4">
    <location>
        <begin position="255"/>
        <end position="273"/>
    </location>
</feature>
<keyword evidence="7" id="KW-1185">Reference proteome</keyword>
<name>A0A4Q9QRA5_9GAMM</name>
<gene>
    <name evidence="6" type="ORF">DNK06_03285</name>
</gene>
<evidence type="ECO:0000256" key="1">
    <source>
        <dbReference type="ARBA" id="ARBA00022692"/>
    </source>
</evidence>
<evidence type="ECO:0000259" key="5">
    <source>
        <dbReference type="PROSITE" id="PS50850"/>
    </source>
</evidence>